<evidence type="ECO:0000256" key="1">
    <source>
        <dbReference type="SAM" id="MobiDB-lite"/>
    </source>
</evidence>
<feature type="region of interest" description="Disordered" evidence="1">
    <location>
        <begin position="130"/>
        <end position="234"/>
    </location>
</feature>
<name>A0A2X0MKH4_9BASI</name>
<dbReference type="GO" id="GO:0005730">
    <property type="term" value="C:nucleolus"/>
    <property type="evidence" value="ECO:0007669"/>
    <property type="project" value="TreeGrafter"/>
</dbReference>
<dbReference type="PANTHER" id="PTHR13507">
    <property type="entry name" value="PRKR-INTERACTING PROTEIN 1"/>
    <property type="match status" value="1"/>
</dbReference>
<gene>
    <name evidence="2" type="primary">BQ5605_C034g11319</name>
    <name evidence="2" type="ORF">BQ5605_C034G11319</name>
</gene>
<dbReference type="GO" id="GO:0003725">
    <property type="term" value="F:double-stranded RNA binding"/>
    <property type="evidence" value="ECO:0007669"/>
    <property type="project" value="InterPro"/>
</dbReference>
<reference evidence="2 3" key="1">
    <citation type="submission" date="2016-11" db="EMBL/GenBank/DDBJ databases">
        <authorList>
            <person name="Jaros S."/>
            <person name="Januszkiewicz K."/>
            <person name="Wedrychowicz H."/>
        </authorList>
    </citation>
    <scope>NUCLEOTIDE SEQUENCE [LARGE SCALE GENOMIC DNA]</scope>
</reference>
<dbReference type="GO" id="GO:0019901">
    <property type="term" value="F:protein kinase binding"/>
    <property type="evidence" value="ECO:0007669"/>
    <property type="project" value="TreeGrafter"/>
</dbReference>
<keyword evidence="3" id="KW-1185">Reference proteome</keyword>
<feature type="compositionally biased region" description="Basic and acidic residues" evidence="1">
    <location>
        <begin position="222"/>
        <end position="231"/>
    </location>
</feature>
<feature type="compositionally biased region" description="Low complexity" evidence="1">
    <location>
        <begin position="1"/>
        <end position="28"/>
    </location>
</feature>
<dbReference type="InterPro" id="IPR009548">
    <property type="entry name" value="Prkrip1"/>
</dbReference>
<proteinExistence type="predicted"/>
<accession>A0A2X0MKH4</accession>
<feature type="compositionally biased region" description="Basic residues" evidence="1">
    <location>
        <begin position="147"/>
        <end position="160"/>
    </location>
</feature>
<organism evidence="2 3">
    <name type="scientific">Microbotryum silenes-dioicae</name>
    <dbReference type="NCBI Taxonomy" id="796604"/>
    <lineage>
        <taxon>Eukaryota</taxon>
        <taxon>Fungi</taxon>
        <taxon>Dikarya</taxon>
        <taxon>Basidiomycota</taxon>
        <taxon>Pucciniomycotina</taxon>
        <taxon>Microbotryomycetes</taxon>
        <taxon>Microbotryales</taxon>
        <taxon>Microbotryaceae</taxon>
        <taxon>Microbotryum</taxon>
    </lineage>
</organism>
<dbReference type="PANTHER" id="PTHR13507:SF0">
    <property type="entry name" value="PRKR-INTERACTING PROTEIN 1"/>
    <property type="match status" value="1"/>
</dbReference>
<dbReference type="Proteomes" id="UP000249464">
    <property type="component" value="Unassembled WGS sequence"/>
</dbReference>
<dbReference type="EMBL" id="FQNC01000065">
    <property type="protein sequence ID" value="SGY99985.1"/>
    <property type="molecule type" value="Genomic_DNA"/>
</dbReference>
<dbReference type="GO" id="GO:0004860">
    <property type="term" value="F:protein kinase inhibitor activity"/>
    <property type="evidence" value="ECO:0007669"/>
    <property type="project" value="TreeGrafter"/>
</dbReference>
<evidence type="ECO:0000313" key="3">
    <source>
        <dbReference type="Proteomes" id="UP000249464"/>
    </source>
</evidence>
<sequence>MASPSRSTSTPSTTTITTTTTTTSIPSSKELRHATPAQLQAAALQRLLKDTSKPVHIPSAPKEGVKQLRAPREMMRNVQGSSAGAGSGEFELIFFCMFSSQHVYKESRRREYERLKLMDEEEAYNKAKKAALDRQATYESQAEAKTAKNRLKRQKKKHAQRTTSASGAGEKADQVEEEKDDGAILGDKKRKLGSSTAASGGAFTFKSAKERQDEDQDEDEEAGPKDDDTQRIETINTGAFVQDAITVPQVAPAIEAGVKIVDDDDF</sequence>
<evidence type="ECO:0000313" key="2">
    <source>
        <dbReference type="EMBL" id="SGY99985.1"/>
    </source>
</evidence>
<dbReference type="AlphaFoldDB" id="A0A2X0MKH4"/>
<dbReference type="Pfam" id="PF06658">
    <property type="entry name" value="DUF1168"/>
    <property type="match status" value="1"/>
</dbReference>
<protein>
    <submittedName>
        <fullName evidence="2">BQ5605_C034g11319 protein</fullName>
    </submittedName>
</protein>
<feature type="region of interest" description="Disordered" evidence="1">
    <location>
        <begin position="1"/>
        <end position="33"/>
    </location>
</feature>
<dbReference type="STRING" id="796604.A0A2X0MKH4"/>